<proteinExistence type="predicted"/>
<dbReference type="PANTHER" id="PTHR33993">
    <property type="entry name" value="GLYOXALASE-RELATED"/>
    <property type="match status" value="1"/>
</dbReference>
<dbReference type="Gene3D" id="3.10.180.10">
    <property type="entry name" value="2,3-Dihydroxybiphenyl 1,2-Dioxygenase, domain 1"/>
    <property type="match status" value="1"/>
</dbReference>
<feature type="compositionally biased region" description="Basic and acidic residues" evidence="1">
    <location>
        <begin position="1"/>
        <end position="17"/>
    </location>
</feature>
<dbReference type="Proteomes" id="UP000503540">
    <property type="component" value="Chromosome"/>
</dbReference>
<dbReference type="InterPro" id="IPR029068">
    <property type="entry name" value="Glyas_Bleomycin-R_OHBP_Dase"/>
</dbReference>
<evidence type="ECO:0000256" key="1">
    <source>
        <dbReference type="SAM" id="MobiDB-lite"/>
    </source>
</evidence>
<dbReference type="CDD" id="cd07247">
    <property type="entry name" value="SgaA_N_like"/>
    <property type="match status" value="1"/>
</dbReference>
<dbReference type="KEGG" id="nah:F5544_15995"/>
<keyword evidence="4" id="KW-1185">Reference proteome</keyword>
<evidence type="ECO:0000313" key="3">
    <source>
        <dbReference type="EMBL" id="QIS11080.1"/>
    </source>
</evidence>
<dbReference type="PROSITE" id="PS51819">
    <property type="entry name" value="VOC"/>
    <property type="match status" value="1"/>
</dbReference>
<dbReference type="PANTHER" id="PTHR33993:SF14">
    <property type="entry name" value="GB|AAF24581.1"/>
    <property type="match status" value="1"/>
</dbReference>
<dbReference type="RefSeq" id="WP_203217572.1">
    <property type="nucleotide sequence ID" value="NZ_CP046172.1"/>
</dbReference>
<dbReference type="EMBL" id="CP046172">
    <property type="protein sequence ID" value="QIS11080.1"/>
    <property type="molecule type" value="Genomic_DNA"/>
</dbReference>
<organism evidence="3 4">
    <name type="scientific">Nocardia arthritidis</name>
    <dbReference type="NCBI Taxonomy" id="228602"/>
    <lineage>
        <taxon>Bacteria</taxon>
        <taxon>Bacillati</taxon>
        <taxon>Actinomycetota</taxon>
        <taxon>Actinomycetes</taxon>
        <taxon>Mycobacteriales</taxon>
        <taxon>Nocardiaceae</taxon>
        <taxon>Nocardia</taxon>
    </lineage>
</organism>
<dbReference type="InterPro" id="IPR052164">
    <property type="entry name" value="Anthracycline_SecMetBiosynth"/>
</dbReference>
<dbReference type="AlphaFoldDB" id="A0A6G9YD74"/>
<evidence type="ECO:0000259" key="2">
    <source>
        <dbReference type="PROSITE" id="PS51819"/>
    </source>
</evidence>
<reference evidence="3 4" key="1">
    <citation type="journal article" date="2019" name="ACS Chem. Biol.">
        <title>Identification and Mobilization of a Cryptic Antibiotic Biosynthesis Gene Locus from a Human-Pathogenic Nocardia Isolate.</title>
        <authorList>
            <person name="Herisse M."/>
            <person name="Ishida K."/>
            <person name="Porter J.L."/>
            <person name="Howden B."/>
            <person name="Hertweck C."/>
            <person name="Stinear T.P."/>
            <person name="Pidot S.J."/>
        </authorList>
    </citation>
    <scope>NUCLEOTIDE SEQUENCE [LARGE SCALE GENOMIC DNA]</scope>
    <source>
        <strain evidence="3 4">AUSMDU00012717</strain>
    </source>
</reference>
<dbReference type="InterPro" id="IPR041581">
    <property type="entry name" value="Glyoxalase_6"/>
</dbReference>
<dbReference type="InterPro" id="IPR037523">
    <property type="entry name" value="VOC_core"/>
</dbReference>
<feature type="domain" description="VOC" evidence="2">
    <location>
        <begin position="27"/>
        <end position="144"/>
    </location>
</feature>
<dbReference type="Pfam" id="PF18029">
    <property type="entry name" value="Glyoxalase_6"/>
    <property type="match status" value="1"/>
</dbReference>
<name>A0A6G9YD74_9NOCA</name>
<dbReference type="SUPFAM" id="SSF54593">
    <property type="entry name" value="Glyoxalase/Bleomycin resistance protein/Dihydroxybiphenyl dioxygenase"/>
    <property type="match status" value="1"/>
</dbReference>
<sequence length="147" mass="15611">MSAEAERAQAFRPRSDAEETLSMTTPPFDTVTWFQIGSADPDAAQRFYGDLFGWTATADPGSGPDYRTVKYPGSAAPSGGITALEEGDTPHATFGVMVRDVAAVCARTAELGGKALSEPRTTQNGLIFADLLDPDGNRFLVFTPPAH</sequence>
<feature type="region of interest" description="Disordered" evidence="1">
    <location>
        <begin position="1"/>
        <end position="24"/>
    </location>
</feature>
<evidence type="ECO:0000313" key="4">
    <source>
        <dbReference type="Proteomes" id="UP000503540"/>
    </source>
</evidence>
<accession>A0A6G9YD74</accession>
<gene>
    <name evidence="3" type="ORF">F5544_15995</name>
</gene>
<protein>
    <submittedName>
        <fullName evidence="3">VOC family protein</fullName>
    </submittedName>
</protein>